<dbReference type="AlphaFoldDB" id="A0A2A4MTQ5"/>
<protein>
    <submittedName>
        <fullName evidence="4">Thiosulfate sulfurtransferase</fullName>
    </submittedName>
</protein>
<reference evidence="5" key="1">
    <citation type="submission" date="2017-08" db="EMBL/GenBank/DDBJ databases">
        <title>A dynamic microbial community with high functional redundancy inhabits the cold, oxic subseafloor aquifer.</title>
        <authorList>
            <person name="Tully B.J."/>
            <person name="Wheat C.G."/>
            <person name="Glazer B.T."/>
            <person name="Huber J.A."/>
        </authorList>
    </citation>
    <scope>NUCLEOTIDE SEQUENCE [LARGE SCALE GENOMIC DNA]</scope>
</reference>
<dbReference type="InterPro" id="IPR001307">
    <property type="entry name" value="Thiosulphate_STrfase_CS"/>
</dbReference>
<evidence type="ECO:0000256" key="2">
    <source>
        <dbReference type="ARBA" id="ARBA00022737"/>
    </source>
</evidence>
<dbReference type="Proteomes" id="UP000218172">
    <property type="component" value="Unassembled WGS sequence"/>
</dbReference>
<dbReference type="GO" id="GO:0004792">
    <property type="term" value="F:thiosulfate-cyanide sulfurtransferase activity"/>
    <property type="evidence" value="ECO:0007669"/>
    <property type="project" value="InterPro"/>
</dbReference>
<proteinExistence type="predicted"/>
<dbReference type="Pfam" id="PF00581">
    <property type="entry name" value="Rhodanese"/>
    <property type="match status" value="2"/>
</dbReference>
<dbReference type="CDD" id="cd01448">
    <property type="entry name" value="TST_Repeat_1"/>
    <property type="match status" value="1"/>
</dbReference>
<dbReference type="InterPro" id="IPR036873">
    <property type="entry name" value="Rhodanese-like_dom_sf"/>
</dbReference>
<dbReference type="InterPro" id="IPR045078">
    <property type="entry name" value="TST/MPST-like"/>
</dbReference>
<comment type="caution">
    <text evidence="4">The sequence shown here is derived from an EMBL/GenBank/DDBJ whole genome shotgun (WGS) entry which is preliminary data.</text>
</comment>
<evidence type="ECO:0000259" key="3">
    <source>
        <dbReference type="PROSITE" id="PS50206"/>
    </source>
</evidence>
<keyword evidence="2" id="KW-0677">Repeat</keyword>
<feature type="domain" description="Rhodanese" evidence="3">
    <location>
        <begin position="163"/>
        <end position="275"/>
    </location>
</feature>
<dbReference type="EMBL" id="NVQR01000023">
    <property type="protein sequence ID" value="PCH63238.1"/>
    <property type="molecule type" value="Genomic_DNA"/>
</dbReference>
<dbReference type="PANTHER" id="PTHR11364:SF27">
    <property type="entry name" value="SULFURTRANSFERASE"/>
    <property type="match status" value="1"/>
</dbReference>
<keyword evidence="1 4" id="KW-0808">Transferase</keyword>
<dbReference type="Gene3D" id="3.40.250.10">
    <property type="entry name" value="Rhodanese-like domain"/>
    <property type="match status" value="2"/>
</dbReference>
<dbReference type="PANTHER" id="PTHR11364">
    <property type="entry name" value="THIOSULFATE SULFERTANSFERASE"/>
    <property type="match status" value="1"/>
</dbReference>
<dbReference type="SUPFAM" id="SSF52821">
    <property type="entry name" value="Rhodanese/Cell cycle control phosphatase"/>
    <property type="match status" value="2"/>
</dbReference>
<organism evidence="4 5">
    <name type="scientific">SAR86 cluster bacterium</name>
    <dbReference type="NCBI Taxonomy" id="2030880"/>
    <lineage>
        <taxon>Bacteria</taxon>
        <taxon>Pseudomonadati</taxon>
        <taxon>Pseudomonadota</taxon>
        <taxon>Gammaproteobacteria</taxon>
        <taxon>SAR86 cluster</taxon>
    </lineage>
</organism>
<dbReference type="PROSITE" id="PS00380">
    <property type="entry name" value="RHODANESE_1"/>
    <property type="match status" value="1"/>
</dbReference>
<accession>A0A2A4MTQ5</accession>
<sequence>MTSLQLPLIIEPEQVVKLLGNEQLLIIAVCRAAVFDALHIPGAVLIEPGELVSGQQPAVGKLPSVEHLSKLFSRIGLNEHKHVIVYDDEGGGWAGRLIWTLDVLGHQHYSFLNGGLISWRADQHPLESASTAGSTQNSEYSVYQATIDRTVIASLEDVLAQINDDSSVVWDARGEDEFSGRRQASLRSGHIPGAVNLDWLDTMDRSNSLRLLPLNVLKEKLESLGISSEKSVITHCQSHHRSGLTYLIGKALGLNIRAYDGSWAEWGNHPDTPIES</sequence>
<name>A0A2A4MTQ5_9GAMM</name>
<evidence type="ECO:0000256" key="1">
    <source>
        <dbReference type="ARBA" id="ARBA00022679"/>
    </source>
</evidence>
<dbReference type="SMART" id="SM00450">
    <property type="entry name" value="RHOD"/>
    <property type="match status" value="2"/>
</dbReference>
<dbReference type="InterPro" id="IPR001763">
    <property type="entry name" value="Rhodanese-like_dom"/>
</dbReference>
<dbReference type="CDD" id="cd01449">
    <property type="entry name" value="TST_Repeat_2"/>
    <property type="match status" value="1"/>
</dbReference>
<evidence type="ECO:0000313" key="4">
    <source>
        <dbReference type="EMBL" id="PCH63238.1"/>
    </source>
</evidence>
<dbReference type="PROSITE" id="PS50206">
    <property type="entry name" value="RHODANESE_3"/>
    <property type="match status" value="2"/>
</dbReference>
<evidence type="ECO:0000313" key="5">
    <source>
        <dbReference type="Proteomes" id="UP000218172"/>
    </source>
</evidence>
<gene>
    <name evidence="4" type="ORF">COC19_01355</name>
</gene>
<feature type="domain" description="Rhodanese" evidence="3">
    <location>
        <begin position="20"/>
        <end position="128"/>
    </location>
</feature>